<keyword evidence="5" id="KW-1185">Reference proteome</keyword>
<gene>
    <name evidence="4" type="ORF">K239x_05620</name>
</gene>
<dbReference type="EMBL" id="CP036526">
    <property type="protein sequence ID" value="QDT08622.1"/>
    <property type="molecule type" value="Genomic_DNA"/>
</dbReference>
<proteinExistence type="inferred from homology"/>
<dbReference type="Pfam" id="PF12706">
    <property type="entry name" value="Lactamase_B_2"/>
    <property type="match status" value="1"/>
</dbReference>
<evidence type="ECO:0000256" key="1">
    <source>
        <dbReference type="ARBA" id="ARBA00022801"/>
    </source>
</evidence>
<feature type="domain" description="Metallo-beta-lactamase" evidence="3">
    <location>
        <begin position="8"/>
        <end position="190"/>
    </location>
</feature>
<dbReference type="Proteomes" id="UP000319817">
    <property type="component" value="Chromosome"/>
</dbReference>
<evidence type="ECO:0000313" key="5">
    <source>
        <dbReference type="Proteomes" id="UP000319817"/>
    </source>
</evidence>
<dbReference type="SUPFAM" id="SSF56281">
    <property type="entry name" value="Metallo-hydrolase/oxidoreductase"/>
    <property type="match status" value="1"/>
</dbReference>
<dbReference type="GO" id="GO:0016787">
    <property type="term" value="F:hydrolase activity"/>
    <property type="evidence" value="ECO:0007669"/>
    <property type="project" value="UniProtKB-UniRule"/>
</dbReference>
<organism evidence="4 5">
    <name type="scientific">Stieleria marina</name>
    <dbReference type="NCBI Taxonomy" id="1930275"/>
    <lineage>
        <taxon>Bacteria</taxon>
        <taxon>Pseudomonadati</taxon>
        <taxon>Planctomycetota</taxon>
        <taxon>Planctomycetia</taxon>
        <taxon>Pirellulales</taxon>
        <taxon>Pirellulaceae</taxon>
        <taxon>Stieleria</taxon>
    </lineage>
</organism>
<name>A0A517NNB8_9BACT</name>
<dbReference type="InterPro" id="IPR022877">
    <property type="entry name" value="UPF0173"/>
</dbReference>
<dbReference type="RefSeq" id="WP_419189591.1">
    <property type="nucleotide sequence ID" value="NZ_CP036526.1"/>
</dbReference>
<protein>
    <recommendedName>
        <fullName evidence="2">UPF0173 metal-dependent hydrolase K239x_05620</fullName>
    </recommendedName>
</protein>
<accession>A0A517NNB8</accession>
<dbReference type="SMART" id="SM00849">
    <property type="entry name" value="Lactamase_B"/>
    <property type="match status" value="1"/>
</dbReference>
<dbReference type="PANTHER" id="PTHR43546">
    <property type="entry name" value="UPF0173 METAL-DEPENDENT HYDROLASE MJ1163-RELATED"/>
    <property type="match status" value="1"/>
</dbReference>
<keyword evidence="1 2" id="KW-0378">Hydrolase</keyword>
<dbReference type="AlphaFoldDB" id="A0A517NNB8"/>
<evidence type="ECO:0000313" key="4">
    <source>
        <dbReference type="EMBL" id="QDT08622.1"/>
    </source>
</evidence>
<evidence type="ECO:0000259" key="3">
    <source>
        <dbReference type="SMART" id="SM00849"/>
    </source>
</evidence>
<dbReference type="PANTHER" id="PTHR43546:SF3">
    <property type="entry name" value="UPF0173 METAL-DEPENDENT HYDROLASE MJ1163"/>
    <property type="match status" value="1"/>
</dbReference>
<dbReference type="InterPro" id="IPR001279">
    <property type="entry name" value="Metallo-B-lactamas"/>
</dbReference>
<dbReference type="InterPro" id="IPR050114">
    <property type="entry name" value="UPF0173_UPF0282_UlaG_hydrolase"/>
</dbReference>
<dbReference type="HAMAP" id="MF_00457">
    <property type="entry name" value="UPF0173"/>
    <property type="match status" value="1"/>
</dbReference>
<dbReference type="NCBIfam" id="NF001911">
    <property type="entry name" value="PRK00685.1"/>
    <property type="match status" value="1"/>
</dbReference>
<dbReference type="Gene3D" id="3.60.15.10">
    <property type="entry name" value="Ribonuclease Z/Hydroxyacylglutathione hydrolase-like"/>
    <property type="match status" value="1"/>
</dbReference>
<reference evidence="4 5" key="1">
    <citation type="submission" date="2019-02" db="EMBL/GenBank/DDBJ databases">
        <title>Deep-cultivation of Planctomycetes and their phenomic and genomic characterization uncovers novel biology.</title>
        <authorList>
            <person name="Wiegand S."/>
            <person name="Jogler M."/>
            <person name="Boedeker C."/>
            <person name="Pinto D."/>
            <person name="Vollmers J."/>
            <person name="Rivas-Marin E."/>
            <person name="Kohn T."/>
            <person name="Peeters S.H."/>
            <person name="Heuer A."/>
            <person name="Rast P."/>
            <person name="Oberbeckmann S."/>
            <person name="Bunk B."/>
            <person name="Jeske O."/>
            <person name="Meyerdierks A."/>
            <person name="Storesund J.E."/>
            <person name="Kallscheuer N."/>
            <person name="Luecker S."/>
            <person name="Lage O.M."/>
            <person name="Pohl T."/>
            <person name="Merkel B.J."/>
            <person name="Hornburger P."/>
            <person name="Mueller R.-W."/>
            <person name="Bruemmer F."/>
            <person name="Labrenz M."/>
            <person name="Spormann A.M."/>
            <person name="Op den Camp H."/>
            <person name="Overmann J."/>
            <person name="Amann R."/>
            <person name="Jetten M.S.M."/>
            <person name="Mascher T."/>
            <person name="Medema M.H."/>
            <person name="Devos D.P."/>
            <person name="Kaster A.-K."/>
            <person name="Ovreas L."/>
            <person name="Rohde M."/>
            <person name="Galperin M.Y."/>
            <person name="Jogler C."/>
        </authorList>
    </citation>
    <scope>NUCLEOTIDE SEQUENCE [LARGE SCALE GENOMIC DNA]</scope>
    <source>
        <strain evidence="4 5">K23_9</strain>
    </source>
</reference>
<sequence length="228" mass="24607">MIKLTWLSHATWLIETGEHRILLDPFLSDNPTATVKPADLDDISHVLISHGHFDHVADAAEIANAHQATLVAIYETAQWFADKHSVASTIGMNLGGATKLPFGTVKMVPALHSNALPDGTYGGAPAGYVLSIQGKRIYFACDTALFSDMALYAHGVDVAVLPIGDLFTMGIDDSIEAIKLIEPQQVVPAHYNTWPPIEQDAQAWAEKVQSQTSATPKVLSVGEVWEIA</sequence>
<comment type="similarity">
    <text evidence="2">Belongs to the UPF0173 family.</text>
</comment>
<evidence type="ECO:0000256" key="2">
    <source>
        <dbReference type="HAMAP-Rule" id="MF_00457"/>
    </source>
</evidence>
<dbReference type="InterPro" id="IPR036866">
    <property type="entry name" value="RibonucZ/Hydroxyglut_hydro"/>
</dbReference>